<comment type="subunit">
    <text evidence="3">UreD, UreF and UreG form a complex that acts as a GTP-hydrolysis-dependent molecular chaperone, activating the urease apoprotein by helping to assemble the nickel containing metallocenter of UreC. The UreE protein probably delivers the nickel.</text>
</comment>
<sequence>MTAPSEILPVPAGKPGPAVDKQWLARLRADYRLDRGRSVVSHEHDGPLRLLKSLYPEGEAICHSVLVHPPSGLVGGDTLDIAVTVGDGAHALVTTPGATRFYRSPTGASARQCVQATLGDGARLEWLPLEAIAYPGCEAVNEARFTLAPTAELLAWDITALGLPGAGQPFSSGRFLQHLEIPGVWLERGRLDAGDALLMEGDLGLAGQRCLGTLVFAAGAALGRDRRERALDAVRALIDADPLRASAGATAAQDDVLVVRVLGPVVEPVALLLRRCWAVWRQALWGLDGTPPRLWAM</sequence>
<protein>
    <recommendedName>
        <fullName evidence="3">Urease accessory protein UreD</fullName>
    </recommendedName>
</protein>
<comment type="caution">
    <text evidence="4">The sequence shown here is derived from an EMBL/GenBank/DDBJ whole genome shotgun (WGS) entry which is preliminary data.</text>
</comment>
<keyword evidence="3" id="KW-0963">Cytoplasm</keyword>
<comment type="function">
    <text evidence="3">Required for maturation of urease via the functional incorporation of the urease nickel metallocenter.</text>
</comment>
<evidence type="ECO:0000256" key="1">
    <source>
        <dbReference type="ARBA" id="ARBA00007177"/>
    </source>
</evidence>
<name>A0A2G9CAF4_9BURK</name>
<evidence type="ECO:0000313" key="4">
    <source>
        <dbReference type="EMBL" id="PIM53397.1"/>
    </source>
</evidence>
<dbReference type="PANTHER" id="PTHR33643:SF1">
    <property type="entry name" value="UREASE ACCESSORY PROTEIN D"/>
    <property type="match status" value="1"/>
</dbReference>
<gene>
    <name evidence="3" type="primary">ureD</name>
    <name evidence="4" type="ORF">CS062_09500</name>
</gene>
<dbReference type="OrthoDB" id="9798842at2"/>
<dbReference type="PANTHER" id="PTHR33643">
    <property type="entry name" value="UREASE ACCESSORY PROTEIN D"/>
    <property type="match status" value="1"/>
</dbReference>
<dbReference type="InterPro" id="IPR002669">
    <property type="entry name" value="UreD"/>
</dbReference>
<organism evidence="4 5">
    <name type="scientific">Roseateles chitinivorans</name>
    <dbReference type="NCBI Taxonomy" id="2917965"/>
    <lineage>
        <taxon>Bacteria</taxon>
        <taxon>Pseudomonadati</taxon>
        <taxon>Pseudomonadota</taxon>
        <taxon>Betaproteobacteria</taxon>
        <taxon>Burkholderiales</taxon>
        <taxon>Sphaerotilaceae</taxon>
        <taxon>Roseateles</taxon>
    </lineage>
</organism>
<dbReference type="Proteomes" id="UP000231501">
    <property type="component" value="Unassembled WGS sequence"/>
</dbReference>
<dbReference type="RefSeq" id="WP_099861420.1">
    <property type="nucleotide sequence ID" value="NZ_PEOG01000021.1"/>
</dbReference>
<evidence type="ECO:0000313" key="5">
    <source>
        <dbReference type="Proteomes" id="UP000231501"/>
    </source>
</evidence>
<dbReference type="HAMAP" id="MF_01384">
    <property type="entry name" value="UreD"/>
    <property type="match status" value="1"/>
</dbReference>
<dbReference type="EMBL" id="PEOG01000021">
    <property type="protein sequence ID" value="PIM53397.1"/>
    <property type="molecule type" value="Genomic_DNA"/>
</dbReference>
<dbReference type="GO" id="GO:0016151">
    <property type="term" value="F:nickel cation binding"/>
    <property type="evidence" value="ECO:0007669"/>
    <property type="project" value="UniProtKB-UniRule"/>
</dbReference>
<keyword evidence="5" id="KW-1185">Reference proteome</keyword>
<keyword evidence="2 3" id="KW-0143">Chaperone</keyword>
<reference evidence="4 5" key="1">
    <citation type="submission" date="2017-11" db="EMBL/GenBank/DDBJ databases">
        <title>Draft genome sequence of Mitsuaria sp. HWN-4.</title>
        <authorList>
            <person name="Gundlapally S.R."/>
        </authorList>
    </citation>
    <scope>NUCLEOTIDE SEQUENCE [LARGE SCALE GENOMIC DNA]</scope>
    <source>
        <strain evidence="4 5">HWN-4</strain>
    </source>
</reference>
<dbReference type="AlphaFoldDB" id="A0A2G9CAF4"/>
<keyword evidence="3" id="KW-0996">Nickel insertion</keyword>
<accession>A0A2G9CAF4</accession>
<dbReference type="Pfam" id="PF01774">
    <property type="entry name" value="UreD"/>
    <property type="match status" value="1"/>
</dbReference>
<evidence type="ECO:0000256" key="2">
    <source>
        <dbReference type="ARBA" id="ARBA00023186"/>
    </source>
</evidence>
<proteinExistence type="inferred from homology"/>
<comment type="subcellular location">
    <subcellularLocation>
        <location evidence="3">Cytoplasm</location>
    </subcellularLocation>
</comment>
<evidence type="ECO:0000256" key="3">
    <source>
        <dbReference type="HAMAP-Rule" id="MF_01384"/>
    </source>
</evidence>
<dbReference type="GO" id="GO:0005737">
    <property type="term" value="C:cytoplasm"/>
    <property type="evidence" value="ECO:0007669"/>
    <property type="project" value="UniProtKB-SubCell"/>
</dbReference>
<comment type="similarity">
    <text evidence="1 3">Belongs to the UreD family.</text>
</comment>